<dbReference type="PROSITE" id="PS50977">
    <property type="entry name" value="HTH_TETR_2"/>
    <property type="match status" value="1"/>
</dbReference>
<dbReference type="SUPFAM" id="SSF46689">
    <property type="entry name" value="Homeodomain-like"/>
    <property type="match status" value="1"/>
</dbReference>
<feature type="DNA-binding region" description="H-T-H motif" evidence="4">
    <location>
        <begin position="44"/>
        <end position="63"/>
    </location>
</feature>
<evidence type="ECO:0000256" key="2">
    <source>
        <dbReference type="ARBA" id="ARBA00023125"/>
    </source>
</evidence>
<protein>
    <submittedName>
        <fullName evidence="6">TetR/AcrR family transcriptional regulator</fullName>
    </submittedName>
</protein>
<evidence type="ECO:0000256" key="3">
    <source>
        <dbReference type="ARBA" id="ARBA00023163"/>
    </source>
</evidence>
<dbReference type="RefSeq" id="WP_344057903.1">
    <property type="nucleotide sequence ID" value="NZ_BAAAOH010000001.1"/>
</dbReference>
<comment type="caution">
    <text evidence="6">The sequence shown here is derived from an EMBL/GenBank/DDBJ whole genome shotgun (WGS) entry which is preliminary data.</text>
</comment>
<evidence type="ECO:0000256" key="4">
    <source>
        <dbReference type="PROSITE-ProRule" id="PRU00335"/>
    </source>
</evidence>
<keyword evidence="1" id="KW-0805">Transcription regulation</keyword>
<dbReference type="PANTHER" id="PTHR30055:SF234">
    <property type="entry name" value="HTH-TYPE TRANSCRIPTIONAL REGULATOR BETI"/>
    <property type="match status" value="1"/>
</dbReference>
<name>A0ABN2RTE2_9MICO</name>
<dbReference type="EMBL" id="BAAAOH010000001">
    <property type="protein sequence ID" value="GAA1974205.1"/>
    <property type="molecule type" value="Genomic_DNA"/>
</dbReference>
<dbReference type="SUPFAM" id="SSF48498">
    <property type="entry name" value="Tetracyclin repressor-like, C-terminal domain"/>
    <property type="match status" value="1"/>
</dbReference>
<evidence type="ECO:0000259" key="5">
    <source>
        <dbReference type="PROSITE" id="PS50977"/>
    </source>
</evidence>
<sequence>MSDSARPRRRYDASGRRTRAAENHARIIAAAAELFLERGYTGSTVPAIAERAGVAVETVYRAANGKAGLLAAAVQSALAGGPERAAVPVEEREGIRRVIDQDDPRRQLLAYAATQPGVWSRVGPLLRVLDEAAAGDEELANLRLAHAEQRYTGLRRFASLLAERGALRSDLTIDRAADVIWTLCAQSTFESLVTARGWTHRQYREWLGATLASALLEDPAPAAHAGSSSP</sequence>
<evidence type="ECO:0000256" key="1">
    <source>
        <dbReference type="ARBA" id="ARBA00023015"/>
    </source>
</evidence>
<dbReference type="Proteomes" id="UP001500326">
    <property type="component" value="Unassembled WGS sequence"/>
</dbReference>
<reference evidence="6 7" key="1">
    <citation type="journal article" date="2019" name="Int. J. Syst. Evol. Microbiol.">
        <title>The Global Catalogue of Microorganisms (GCM) 10K type strain sequencing project: providing services to taxonomists for standard genome sequencing and annotation.</title>
        <authorList>
            <consortium name="The Broad Institute Genomics Platform"/>
            <consortium name="The Broad Institute Genome Sequencing Center for Infectious Disease"/>
            <person name="Wu L."/>
            <person name="Ma J."/>
        </authorList>
    </citation>
    <scope>NUCLEOTIDE SEQUENCE [LARGE SCALE GENOMIC DNA]</scope>
    <source>
        <strain evidence="6 7">JCM 14902</strain>
    </source>
</reference>
<feature type="domain" description="HTH tetR-type" evidence="5">
    <location>
        <begin position="21"/>
        <end position="81"/>
    </location>
</feature>
<organism evidence="6 7">
    <name type="scientific">Microbacterium pumilum</name>
    <dbReference type="NCBI Taxonomy" id="344165"/>
    <lineage>
        <taxon>Bacteria</taxon>
        <taxon>Bacillati</taxon>
        <taxon>Actinomycetota</taxon>
        <taxon>Actinomycetes</taxon>
        <taxon>Micrococcales</taxon>
        <taxon>Microbacteriaceae</taxon>
        <taxon>Microbacterium</taxon>
    </lineage>
</organism>
<dbReference type="InterPro" id="IPR001647">
    <property type="entry name" value="HTH_TetR"/>
</dbReference>
<keyword evidence="2 4" id="KW-0238">DNA-binding</keyword>
<dbReference type="InterPro" id="IPR036271">
    <property type="entry name" value="Tet_transcr_reg_TetR-rel_C_sf"/>
</dbReference>
<dbReference type="PANTHER" id="PTHR30055">
    <property type="entry name" value="HTH-TYPE TRANSCRIPTIONAL REGULATOR RUTR"/>
    <property type="match status" value="1"/>
</dbReference>
<gene>
    <name evidence="6" type="ORF">GCM10009777_03300</name>
</gene>
<dbReference type="Pfam" id="PF00440">
    <property type="entry name" value="TetR_N"/>
    <property type="match status" value="1"/>
</dbReference>
<dbReference type="Gene3D" id="1.10.357.10">
    <property type="entry name" value="Tetracycline Repressor, domain 2"/>
    <property type="match status" value="1"/>
</dbReference>
<dbReference type="InterPro" id="IPR009057">
    <property type="entry name" value="Homeodomain-like_sf"/>
</dbReference>
<evidence type="ECO:0000313" key="7">
    <source>
        <dbReference type="Proteomes" id="UP001500326"/>
    </source>
</evidence>
<proteinExistence type="predicted"/>
<dbReference type="InterPro" id="IPR050109">
    <property type="entry name" value="HTH-type_TetR-like_transc_reg"/>
</dbReference>
<dbReference type="PRINTS" id="PR00455">
    <property type="entry name" value="HTHTETR"/>
</dbReference>
<accession>A0ABN2RTE2</accession>
<keyword evidence="7" id="KW-1185">Reference proteome</keyword>
<keyword evidence="3" id="KW-0804">Transcription</keyword>
<evidence type="ECO:0000313" key="6">
    <source>
        <dbReference type="EMBL" id="GAA1974205.1"/>
    </source>
</evidence>